<evidence type="ECO:0000256" key="1">
    <source>
        <dbReference type="SAM" id="MobiDB-lite"/>
    </source>
</evidence>
<sequence length="164" mass="17489">MTVPANVPLGGTVVRGVGPVMKLSVYRTVVVTNEVGKSELDVETSVVELLVELLDSEVEETASDVVELEVVATELEDELVADSDSDGEVLESEVILDVLLVADWEVVLDSNSDVEVVDSDELVGAPRVVDSDDAVEVVDSDVEVLGSNDDDDDDDDDVLESELD</sequence>
<accession>H1W5M3</accession>
<name>H1W5M3_COLHI</name>
<feature type="region of interest" description="Disordered" evidence="1">
    <location>
        <begin position="141"/>
        <end position="164"/>
    </location>
</feature>
<reference evidence="3" key="1">
    <citation type="journal article" date="2012" name="Nat. Genet.">
        <title>Lifestyle transitions in plant pathogenic Colletotrichum fungi deciphered by genome and transcriptome analyses.</title>
        <authorList>
            <person name="O'Connell R.J."/>
            <person name="Thon M.R."/>
            <person name="Hacquard S."/>
            <person name="Amyotte S.G."/>
            <person name="Kleemann J."/>
            <person name="Torres M.F."/>
            <person name="Damm U."/>
            <person name="Buiate E.A."/>
            <person name="Epstein L."/>
            <person name="Alkan N."/>
            <person name="Altmueller J."/>
            <person name="Alvarado-Balderrama L."/>
            <person name="Bauser C.A."/>
            <person name="Becker C."/>
            <person name="Birren B.W."/>
            <person name="Chen Z."/>
            <person name="Choi J."/>
            <person name="Crouch J.A."/>
            <person name="Duvick J.P."/>
            <person name="Farman M.A."/>
            <person name="Gan P."/>
            <person name="Heiman D."/>
            <person name="Henrissat B."/>
            <person name="Howard R.J."/>
            <person name="Kabbage M."/>
            <person name="Koch C."/>
            <person name="Kracher B."/>
            <person name="Kubo Y."/>
            <person name="Law A.D."/>
            <person name="Lebrun M.-H."/>
            <person name="Lee Y.-H."/>
            <person name="Miyara I."/>
            <person name="Moore N."/>
            <person name="Neumann U."/>
            <person name="Nordstroem K."/>
            <person name="Panaccione D.G."/>
            <person name="Panstruga R."/>
            <person name="Place M."/>
            <person name="Proctor R.H."/>
            <person name="Prusky D."/>
            <person name="Rech G."/>
            <person name="Reinhardt R."/>
            <person name="Rollins J.A."/>
            <person name="Rounsley S."/>
            <person name="Schardl C.L."/>
            <person name="Schwartz D.C."/>
            <person name="Shenoy N."/>
            <person name="Shirasu K."/>
            <person name="Sikhakolli U.R."/>
            <person name="Stueber K."/>
            <person name="Sukno S.A."/>
            <person name="Sweigard J.A."/>
            <person name="Takano Y."/>
            <person name="Takahara H."/>
            <person name="Trail F."/>
            <person name="van der Does H.C."/>
            <person name="Voll L.M."/>
            <person name="Will I."/>
            <person name="Young S."/>
            <person name="Zeng Q."/>
            <person name="Zhang J."/>
            <person name="Zhou S."/>
            <person name="Dickman M.B."/>
            <person name="Schulze-Lefert P."/>
            <person name="Ver Loren van Themaat E."/>
            <person name="Ma L.-J."/>
            <person name="Vaillancourt L.J."/>
        </authorList>
    </citation>
    <scope>NUCLEOTIDE SEQUENCE [LARGE SCALE GENOMIC DNA]</scope>
    <source>
        <strain evidence="3">IMI 349063</strain>
    </source>
</reference>
<dbReference type="AlphaFoldDB" id="H1W5M3"/>
<proteinExistence type="predicted"/>
<gene>
    <name evidence="2" type="ORF">CH063_16033</name>
</gene>
<evidence type="ECO:0000313" key="3">
    <source>
        <dbReference type="Proteomes" id="UP000007174"/>
    </source>
</evidence>
<organism evidence="2 3">
    <name type="scientific">Colletotrichum higginsianum (strain IMI 349063)</name>
    <name type="common">Crucifer anthracnose fungus</name>
    <dbReference type="NCBI Taxonomy" id="759273"/>
    <lineage>
        <taxon>Eukaryota</taxon>
        <taxon>Fungi</taxon>
        <taxon>Dikarya</taxon>
        <taxon>Ascomycota</taxon>
        <taxon>Pezizomycotina</taxon>
        <taxon>Sordariomycetes</taxon>
        <taxon>Hypocreomycetidae</taxon>
        <taxon>Glomerellales</taxon>
        <taxon>Glomerellaceae</taxon>
        <taxon>Colletotrichum</taxon>
        <taxon>Colletotrichum destructivum species complex</taxon>
    </lineage>
</organism>
<protein>
    <submittedName>
        <fullName evidence="2">Uncharacterized protein</fullName>
    </submittedName>
</protein>
<dbReference type="EMBL" id="CACQ02010142">
    <property type="protein sequence ID" value="CCF47787.1"/>
    <property type="molecule type" value="Genomic_DNA"/>
</dbReference>
<dbReference type="HOGENOM" id="CLU_1618894_0_0_1"/>
<dbReference type="Proteomes" id="UP000007174">
    <property type="component" value="Unassembled WGS sequence"/>
</dbReference>
<evidence type="ECO:0000313" key="2">
    <source>
        <dbReference type="EMBL" id="CCF47787.1"/>
    </source>
</evidence>